<dbReference type="PANTHER" id="PTHR11431:SF127">
    <property type="entry name" value="BACTERIAL NON-HEME FERRITIN"/>
    <property type="match status" value="1"/>
</dbReference>
<dbReference type="InterPro" id="IPR012347">
    <property type="entry name" value="Ferritin-like"/>
</dbReference>
<dbReference type="RefSeq" id="WP_277732129.1">
    <property type="nucleotide sequence ID" value="NZ_CP120733.1"/>
</dbReference>
<proteinExistence type="inferred from homology"/>
<dbReference type="InterPro" id="IPR041719">
    <property type="entry name" value="Ferritin_prok"/>
</dbReference>
<reference evidence="10 11" key="1">
    <citation type="submission" date="2023-03" db="EMBL/GenBank/DDBJ databases">
        <title>Complete genome sequence of Tepidibacter sp. SWIR-1, isolated from a deep-sea hydrothermal vent.</title>
        <authorList>
            <person name="Li X."/>
        </authorList>
    </citation>
    <scope>NUCLEOTIDE SEQUENCE [LARGE SCALE GENOMIC DNA]</scope>
    <source>
        <strain evidence="10 11">SWIR-1</strain>
    </source>
</reference>
<keyword evidence="4 8" id="KW-0479">Metal-binding</keyword>
<keyword evidence="3 8" id="KW-0409">Iron storage</keyword>
<dbReference type="CDD" id="cd01055">
    <property type="entry name" value="Nonheme_Ferritin"/>
    <property type="match status" value="1"/>
</dbReference>
<gene>
    <name evidence="10" type="ORF">P4S50_17605</name>
</gene>
<keyword evidence="8" id="KW-0963">Cytoplasm</keyword>
<dbReference type="InterPro" id="IPR009040">
    <property type="entry name" value="Ferritin-like_diiron"/>
</dbReference>
<evidence type="ECO:0000256" key="4">
    <source>
        <dbReference type="ARBA" id="ARBA00022723"/>
    </source>
</evidence>
<dbReference type="Pfam" id="PF00210">
    <property type="entry name" value="Ferritin"/>
    <property type="match status" value="1"/>
</dbReference>
<dbReference type="PANTHER" id="PTHR11431">
    <property type="entry name" value="FERRITIN"/>
    <property type="match status" value="1"/>
</dbReference>
<accession>A0ABY8EF94</accession>
<dbReference type="InterPro" id="IPR008331">
    <property type="entry name" value="Ferritin_DPS_dom"/>
</dbReference>
<evidence type="ECO:0000313" key="11">
    <source>
        <dbReference type="Proteomes" id="UP001222800"/>
    </source>
</evidence>
<dbReference type="EC" id="1.16.3.2" evidence="8"/>
<evidence type="ECO:0000256" key="5">
    <source>
        <dbReference type="ARBA" id="ARBA00023002"/>
    </source>
</evidence>
<evidence type="ECO:0000259" key="9">
    <source>
        <dbReference type="PROSITE" id="PS50905"/>
    </source>
</evidence>
<protein>
    <recommendedName>
        <fullName evidence="8">Ferritin</fullName>
        <ecNumber evidence="8">1.16.3.2</ecNumber>
    </recommendedName>
</protein>
<comment type="subcellular location">
    <subcellularLocation>
        <location evidence="8">Cytoplasm</location>
    </subcellularLocation>
</comment>
<evidence type="ECO:0000256" key="3">
    <source>
        <dbReference type="ARBA" id="ARBA00022434"/>
    </source>
</evidence>
<sequence>MGNKRIIDALNDQIQKEFYSQYLYISMEAYCADQNLDGFSNFFHVQAQEEQAHAYKMFNFMGRIGGSVELEALAKPKNDFESVLEVFELALAHEKSITKSIHNLMDIALEEKDHTTTAFIQWFISEQAEEEESVEKIVKKLRLMNNNPAGLLMIDQELGQRVFNPIPLDA</sequence>
<keyword evidence="5" id="KW-0560">Oxidoreductase</keyword>
<dbReference type="SUPFAM" id="SSF47240">
    <property type="entry name" value="Ferritin-like"/>
    <property type="match status" value="1"/>
</dbReference>
<dbReference type="InterPro" id="IPR001519">
    <property type="entry name" value="Ferritin"/>
</dbReference>
<keyword evidence="6 8" id="KW-0408">Iron</keyword>
<dbReference type="Gene3D" id="1.20.1260.10">
    <property type="match status" value="1"/>
</dbReference>
<evidence type="ECO:0000256" key="7">
    <source>
        <dbReference type="ARBA" id="ARBA00048035"/>
    </source>
</evidence>
<name>A0ABY8EF94_9FIRM</name>
<comment type="similarity">
    <text evidence="2 8">Belongs to the ferritin family. Prokaryotic subfamily.</text>
</comment>
<evidence type="ECO:0000256" key="1">
    <source>
        <dbReference type="ARBA" id="ARBA00002485"/>
    </source>
</evidence>
<dbReference type="InterPro" id="IPR009078">
    <property type="entry name" value="Ferritin-like_SF"/>
</dbReference>
<evidence type="ECO:0000256" key="2">
    <source>
        <dbReference type="ARBA" id="ARBA00006950"/>
    </source>
</evidence>
<organism evidence="10 11">
    <name type="scientific">Tepidibacter hydrothermalis</name>
    <dbReference type="NCBI Taxonomy" id="3036126"/>
    <lineage>
        <taxon>Bacteria</taxon>
        <taxon>Bacillati</taxon>
        <taxon>Bacillota</taxon>
        <taxon>Clostridia</taxon>
        <taxon>Peptostreptococcales</taxon>
        <taxon>Peptostreptococcaceae</taxon>
        <taxon>Tepidibacter</taxon>
    </lineage>
</organism>
<dbReference type="PROSITE" id="PS50905">
    <property type="entry name" value="FERRITIN_LIKE"/>
    <property type="match status" value="1"/>
</dbReference>
<feature type="domain" description="Ferritin-like diiron" evidence="9">
    <location>
        <begin position="1"/>
        <end position="145"/>
    </location>
</feature>
<evidence type="ECO:0000256" key="8">
    <source>
        <dbReference type="RuleBase" id="RU361145"/>
    </source>
</evidence>
<evidence type="ECO:0000256" key="6">
    <source>
        <dbReference type="ARBA" id="ARBA00023004"/>
    </source>
</evidence>
<dbReference type="EMBL" id="CP120733">
    <property type="protein sequence ID" value="WFD10152.1"/>
    <property type="molecule type" value="Genomic_DNA"/>
</dbReference>
<evidence type="ECO:0000313" key="10">
    <source>
        <dbReference type="EMBL" id="WFD10152.1"/>
    </source>
</evidence>
<comment type="function">
    <text evidence="1 8">Iron-storage protein.</text>
</comment>
<comment type="catalytic activity">
    <reaction evidence="7 8">
        <text>4 Fe(2+) + O2 + 6 H2O = 4 iron(III) oxide-hydroxide + 12 H(+)</text>
        <dbReference type="Rhea" id="RHEA:11972"/>
        <dbReference type="ChEBI" id="CHEBI:15377"/>
        <dbReference type="ChEBI" id="CHEBI:15378"/>
        <dbReference type="ChEBI" id="CHEBI:15379"/>
        <dbReference type="ChEBI" id="CHEBI:29033"/>
        <dbReference type="ChEBI" id="CHEBI:78619"/>
        <dbReference type="EC" id="1.16.3.2"/>
    </reaction>
</comment>
<keyword evidence="11" id="KW-1185">Reference proteome</keyword>
<dbReference type="Proteomes" id="UP001222800">
    <property type="component" value="Chromosome"/>
</dbReference>